<dbReference type="AlphaFoldDB" id="A0A1T4QXX4"/>
<evidence type="ECO:0000256" key="1">
    <source>
        <dbReference type="SAM" id="MobiDB-lite"/>
    </source>
</evidence>
<dbReference type="Proteomes" id="UP000190065">
    <property type="component" value="Unassembled WGS sequence"/>
</dbReference>
<proteinExistence type="predicted"/>
<sequence length="42" mass="4697">MSEDTEAEKRTEDKDNKADGYGEDRSNGMLADESENGCPMNR</sequence>
<name>A0A1T4QXX4_9BACT</name>
<feature type="region of interest" description="Disordered" evidence="1">
    <location>
        <begin position="1"/>
        <end position="42"/>
    </location>
</feature>
<accession>A0A1T4QXX4</accession>
<feature type="compositionally biased region" description="Basic and acidic residues" evidence="1">
    <location>
        <begin position="7"/>
        <end position="26"/>
    </location>
</feature>
<evidence type="ECO:0000313" key="2">
    <source>
        <dbReference type="EMBL" id="SKA08516.1"/>
    </source>
</evidence>
<gene>
    <name evidence="2" type="ORF">SAMN02745202_02003</name>
</gene>
<organism evidence="2 3">
    <name type="scientific">Segatella oulorum</name>
    <dbReference type="NCBI Taxonomy" id="28136"/>
    <lineage>
        <taxon>Bacteria</taxon>
        <taxon>Pseudomonadati</taxon>
        <taxon>Bacteroidota</taxon>
        <taxon>Bacteroidia</taxon>
        <taxon>Bacteroidales</taxon>
        <taxon>Prevotellaceae</taxon>
        <taxon>Segatella</taxon>
    </lineage>
</organism>
<protein>
    <submittedName>
        <fullName evidence="2">Uncharacterized protein</fullName>
    </submittedName>
</protein>
<dbReference type="STRING" id="28136.SAMN02745202_02003"/>
<reference evidence="2 3" key="1">
    <citation type="submission" date="2017-02" db="EMBL/GenBank/DDBJ databases">
        <authorList>
            <person name="Peterson S.W."/>
        </authorList>
    </citation>
    <scope>NUCLEOTIDE SEQUENCE [LARGE SCALE GENOMIC DNA]</scope>
    <source>
        <strain evidence="2 3">ATCC 43324</strain>
    </source>
</reference>
<evidence type="ECO:0000313" key="3">
    <source>
        <dbReference type="Proteomes" id="UP000190065"/>
    </source>
</evidence>
<dbReference type="EMBL" id="FUXK01000026">
    <property type="protein sequence ID" value="SKA08516.1"/>
    <property type="molecule type" value="Genomic_DNA"/>
</dbReference>